<sequence>MVDVSPERFDALVDEAIDRIPTQFLDQLDQVIIQVHPYNLDEPTLLGLYEGIPLTERSNNHWGPPDQISLYRDMLCRISRTEEELVEQIRVTLLHEIGHYFGLEEEDLDRLGYG</sequence>
<proteinExistence type="predicted"/>
<reference evidence="1" key="3">
    <citation type="submission" date="2023-05" db="EMBL/GenBank/DDBJ databases">
        <authorList>
            <person name="Du J."/>
        </authorList>
    </citation>
    <scope>NUCLEOTIDE SEQUENCE</scope>
    <source>
        <strain evidence="1">UMB1064</strain>
    </source>
</reference>
<accession>A0A1V2C1X4</accession>
<protein>
    <submittedName>
        <fullName evidence="1">Metallopeptidase family protein</fullName>
    </submittedName>
</protein>
<evidence type="ECO:0000313" key="3">
    <source>
        <dbReference type="EMBL" id="QQB83164.1"/>
    </source>
</evidence>
<dbReference type="EMBL" id="CP120206">
    <property type="protein sequence ID" value="WET44180.1"/>
    <property type="molecule type" value="Genomic_DNA"/>
</dbReference>
<dbReference type="OrthoDB" id="9806895at2"/>
<dbReference type="Pfam" id="PF06262">
    <property type="entry name" value="Zincin_1"/>
    <property type="match status" value="1"/>
</dbReference>
<evidence type="ECO:0000313" key="4">
    <source>
        <dbReference type="EMBL" id="WET44180.1"/>
    </source>
</evidence>
<dbReference type="InterPro" id="IPR038555">
    <property type="entry name" value="Zincin_1_sf"/>
</dbReference>
<keyword evidence="6" id="KW-1185">Reference proteome</keyword>
<dbReference type="RefSeq" id="WP_038626990.1">
    <property type="nucleotide sequence ID" value="NZ_CP046975.1"/>
</dbReference>
<reference evidence="4" key="2">
    <citation type="submission" date="2023-03" db="EMBL/GenBank/DDBJ databases">
        <title>Corynebacterium amycolatum SB-1.</title>
        <authorList>
            <person name="Jo H."/>
        </authorList>
    </citation>
    <scope>NUCLEOTIDE SEQUENCE</scope>
    <source>
        <strain evidence="4">SB-1</strain>
    </source>
</reference>
<name>A0A1V2C1X4_CORAY</name>
<evidence type="ECO:0000313" key="1">
    <source>
        <dbReference type="EMBL" id="MEO3717404.1"/>
    </source>
</evidence>
<gene>
    <name evidence="2" type="ORF">I6G95_02110</name>
    <name evidence="3" type="ORF">I6H48_02710</name>
    <name evidence="4" type="ORF">P2W56_01595</name>
    <name evidence="1" type="ORF">QP460_007375</name>
</gene>
<dbReference type="EMBL" id="JASOOY020000027">
    <property type="protein sequence ID" value="MEO3717404.1"/>
    <property type="molecule type" value="Genomic_DNA"/>
</dbReference>
<dbReference type="Proteomes" id="UP000594774">
    <property type="component" value="Chromosome"/>
</dbReference>
<dbReference type="GeneID" id="92768009"/>
<dbReference type="CDD" id="cd12952">
    <property type="entry name" value="MMP_ACEL2062"/>
    <property type="match status" value="1"/>
</dbReference>
<evidence type="ECO:0000313" key="2">
    <source>
        <dbReference type="EMBL" id="QPR31285.1"/>
    </source>
</evidence>
<dbReference type="Proteomes" id="UP001223646">
    <property type="component" value="Unassembled WGS sequence"/>
</dbReference>
<dbReference type="Proteomes" id="UP001220238">
    <property type="component" value="Chromosome"/>
</dbReference>
<organism evidence="1 7">
    <name type="scientific">Corynebacterium amycolatum</name>
    <dbReference type="NCBI Taxonomy" id="43765"/>
    <lineage>
        <taxon>Bacteria</taxon>
        <taxon>Bacillati</taxon>
        <taxon>Actinomycetota</taxon>
        <taxon>Actinomycetes</taxon>
        <taxon>Mycobacteriales</taxon>
        <taxon>Corynebacteriaceae</taxon>
        <taxon>Corynebacterium</taxon>
    </lineage>
</organism>
<dbReference type="InterPro" id="IPR010428">
    <property type="entry name" value="Zincin_1"/>
</dbReference>
<evidence type="ECO:0000313" key="7">
    <source>
        <dbReference type="Proteomes" id="UP001223646"/>
    </source>
</evidence>
<evidence type="ECO:0000313" key="6">
    <source>
        <dbReference type="Proteomes" id="UP000595198"/>
    </source>
</evidence>
<reference evidence="5 6" key="1">
    <citation type="submission" date="2020-12" db="EMBL/GenBank/DDBJ databases">
        <title>FDA dAtabase for Regulatory Grade micrObial Sequences (FDA-ARGOS): Supporting development and validation of Infectious Disease Dx tests.</title>
        <authorList>
            <person name="Sproer C."/>
            <person name="Gronow S."/>
            <person name="Severitt S."/>
            <person name="Schroder I."/>
            <person name="Tallon L."/>
            <person name="Sadzewicz L."/>
            <person name="Zhao X."/>
            <person name="Boylan J."/>
            <person name="Ott S."/>
            <person name="Bowen H."/>
            <person name="Vavikolanu K."/>
            <person name="Mehta A."/>
            <person name="Aluvathingal J."/>
            <person name="Nadendla S."/>
            <person name="Lowell S."/>
            <person name="Myers T."/>
            <person name="Yan Y."/>
            <person name="Sichtig H."/>
        </authorList>
    </citation>
    <scope>NUCLEOTIDE SEQUENCE [LARGE SCALE GENOMIC DNA]</scope>
    <source>
        <strain evidence="2 5">FDAARGOS_938</strain>
        <strain evidence="3 6">FDAARGOS_991</strain>
    </source>
</reference>
<dbReference type="EMBL" id="CP065628">
    <property type="protein sequence ID" value="QPR31285.1"/>
    <property type="molecule type" value="Genomic_DNA"/>
</dbReference>
<evidence type="ECO:0000313" key="5">
    <source>
        <dbReference type="Proteomes" id="UP000594774"/>
    </source>
</evidence>
<dbReference type="AlphaFoldDB" id="A0A1V2C1X4"/>
<dbReference type="SUPFAM" id="SSF55486">
    <property type="entry name" value="Metalloproteases ('zincins'), catalytic domain"/>
    <property type="match status" value="1"/>
</dbReference>
<dbReference type="Proteomes" id="UP000595198">
    <property type="component" value="Chromosome"/>
</dbReference>
<dbReference type="EMBL" id="CP066023">
    <property type="protein sequence ID" value="QQB83164.1"/>
    <property type="molecule type" value="Genomic_DNA"/>
</dbReference>
<reference evidence="1" key="4">
    <citation type="submission" date="2024-05" db="EMBL/GenBank/DDBJ databases">
        <authorList>
            <person name="Wolfe A."/>
        </authorList>
    </citation>
    <scope>NUCLEOTIDE SEQUENCE</scope>
    <source>
        <strain evidence="1">UMB1064</strain>
    </source>
</reference>
<dbReference type="Gene3D" id="3.30.2010.20">
    <property type="match status" value="1"/>
</dbReference>